<accession>A0A9Q3K9U3</accession>
<comment type="caution">
    <text evidence="1">The sequence shown here is derived from an EMBL/GenBank/DDBJ whole genome shotgun (WGS) entry which is preliminary data.</text>
</comment>
<dbReference type="Proteomes" id="UP000765509">
    <property type="component" value="Unassembled WGS sequence"/>
</dbReference>
<proteinExistence type="predicted"/>
<name>A0A9Q3K9U3_9BASI</name>
<dbReference type="OrthoDB" id="3039677at2759"/>
<protein>
    <submittedName>
        <fullName evidence="1">Uncharacterized protein</fullName>
    </submittedName>
</protein>
<reference evidence="1" key="1">
    <citation type="submission" date="2021-03" db="EMBL/GenBank/DDBJ databases">
        <title>Draft genome sequence of rust myrtle Austropuccinia psidii MF-1, a brazilian biotype.</title>
        <authorList>
            <person name="Quecine M.C."/>
            <person name="Pachon D.M.R."/>
            <person name="Bonatelli M.L."/>
            <person name="Correr F.H."/>
            <person name="Franceschini L.M."/>
            <person name="Leite T.F."/>
            <person name="Margarido G.R.A."/>
            <person name="Almeida C.A."/>
            <person name="Ferrarezi J.A."/>
            <person name="Labate C.A."/>
        </authorList>
    </citation>
    <scope>NUCLEOTIDE SEQUENCE</scope>
    <source>
        <strain evidence="1">MF-1</strain>
    </source>
</reference>
<evidence type="ECO:0000313" key="1">
    <source>
        <dbReference type="EMBL" id="MBW0577543.1"/>
    </source>
</evidence>
<sequence length="226" mass="26062">MITINNILIPLVNSLYKLKKGITILRPRYPHGCEIKLVTLVGYIVAVHKAVGFKSHSGTKFFSWCETKASERHKMEVGFPCKGWNVLAAVWHWEDTQSEFSREKVAMRMGVCCSELNHLPYWVPIVNLALGMVHNLFERILQHHFINSWGFDLKTSEDGNSKTLESLQQSQGEDIKMSTNEDWIFESNDEKLGYLPECQGDSMIWLQNDNKSYNSECETKIMMILE</sequence>
<keyword evidence="2" id="KW-1185">Reference proteome</keyword>
<evidence type="ECO:0000313" key="2">
    <source>
        <dbReference type="Proteomes" id="UP000765509"/>
    </source>
</evidence>
<organism evidence="1 2">
    <name type="scientific">Austropuccinia psidii MF-1</name>
    <dbReference type="NCBI Taxonomy" id="1389203"/>
    <lineage>
        <taxon>Eukaryota</taxon>
        <taxon>Fungi</taxon>
        <taxon>Dikarya</taxon>
        <taxon>Basidiomycota</taxon>
        <taxon>Pucciniomycotina</taxon>
        <taxon>Pucciniomycetes</taxon>
        <taxon>Pucciniales</taxon>
        <taxon>Sphaerophragmiaceae</taxon>
        <taxon>Austropuccinia</taxon>
    </lineage>
</organism>
<dbReference type="AlphaFoldDB" id="A0A9Q3K9U3"/>
<gene>
    <name evidence="1" type="ORF">O181_117258</name>
</gene>
<dbReference type="EMBL" id="AVOT02100827">
    <property type="protein sequence ID" value="MBW0577543.1"/>
    <property type="molecule type" value="Genomic_DNA"/>
</dbReference>